<name>A0ABS7ARQ3_9CLOT</name>
<keyword evidence="2" id="KW-1185">Reference proteome</keyword>
<dbReference type="EMBL" id="JAHXPT010000013">
    <property type="protein sequence ID" value="MBW6411344.1"/>
    <property type="molecule type" value="Genomic_DNA"/>
</dbReference>
<evidence type="ECO:0000313" key="1">
    <source>
        <dbReference type="EMBL" id="MBW6411344.1"/>
    </source>
</evidence>
<comment type="caution">
    <text evidence="1">The sequence shown here is derived from an EMBL/GenBank/DDBJ whole genome shotgun (WGS) entry which is preliminary data.</text>
</comment>
<dbReference type="Proteomes" id="UP001519921">
    <property type="component" value="Unassembled WGS sequence"/>
</dbReference>
<reference evidence="1 2" key="1">
    <citation type="submission" date="2021-07" db="EMBL/GenBank/DDBJ databases">
        <title>Clostridium weizhouense sp. nov., an anaerobic bacterium isolated from activated sludge of Petroleum wastewater.</title>
        <authorList>
            <person name="Li Q."/>
        </authorList>
    </citation>
    <scope>NUCLEOTIDE SEQUENCE [LARGE SCALE GENOMIC DNA]</scope>
    <source>
        <strain evidence="1 2">YB-6</strain>
    </source>
</reference>
<organism evidence="1 2">
    <name type="scientific">Clostridium weizhouense</name>
    <dbReference type="NCBI Taxonomy" id="2859781"/>
    <lineage>
        <taxon>Bacteria</taxon>
        <taxon>Bacillati</taxon>
        <taxon>Bacillota</taxon>
        <taxon>Clostridia</taxon>
        <taxon>Eubacteriales</taxon>
        <taxon>Clostridiaceae</taxon>
        <taxon>Clostridium</taxon>
    </lineage>
</organism>
<proteinExistence type="predicted"/>
<dbReference type="RefSeq" id="WP_219780812.1">
    <property type="nucleotide sequence ID" value="NZ_JAHXPT010000013.1"/>
</dbReference>
<protein>
    <recommendedName>
        <fullName evidence="3">DUF4935 domain-containing protein</fullName>
    </recommendedName>
</protein>
<accession>A0ABS7ARQ3</accession>
<evidence type="ECO:0000313" key="2">
    <source>
        <dbReference type="Proteomes" id="UP001519921"/>
    </source>
</evidence>
<sequence>MGRKFYLDTNAIYTLANKLERLAKMDNVFISVLGIQEILSRASDEKCFNKRKALITKIVESKMKFYPYIPSECIAMAFKLDISDLEFVEAQKEEFYKKISLLLSSNSYESYIKGLENIGIDEKEVLSDLKDRKKKISIKLNENFKEMKMQFKESEGKTVEIDIDNIIVDDNSLKKRQNSYIKEYLIPFLNNIKIEYTNEDVDELCDNYCGELTAFLLGQSMYGFGRSYYGQLAQMNDYLDIQHLLYLRGEDDVIVTDDKIFQKSTILNQRISVEEFIKEVGI</sequence>
<evidence type="ECO:0008006" key="3">
    <source>
        <dbReference type="Google" id="ProtNLM"/>
    </source>
</evidence>
<gene>
    <name evidence="1" type="ORF">KYD98_14715</name>
</gene>